<dbReference type="Gene3D" id="2.60.40.10">
    <property type="entry name" value="Immunoglobulins"/>
    <property type="match status" value="1"/>
</dbReference>
<dbReference type="PANTHER" id="PTHR19944">
    <property type="entry name" value="MHC CLASS II-RELATED"/>
    <property type="match status" value="1"/>
</dbReference>
<keyword evidence="2" id="KW-0472">Membrane</keyword>
<evidence type="ECO:0000313" key="4">
    <source>
        <dbReference type="EMBL" id="KAI7806235.1"/>
    </source>
</evidence>
<sequence length="185" mass="21031">MCTPIKETQTPQHICYRILYFRLRHKGDAALKPLFLFCALPEMWKFSGAISDMSYRSNNTIVSPTSQLYAKRDVKIGVQNTLVCCVTDFHPPPVNISWTRKCDVSDLDISETQYYSNPDFSFRIFSYLNFSPEQGGVYTCTVRHRGLEQGIIRFWVLVVGIIVGFLGLMAGIIVIVMSKMQLSAV</sequence>
<dbReference type="PANTHER" id="PTHR19944:SF86">
    <property type="entry name" value="HLA CLASS II HISTOCOMPATIBILITY ANTIGEN, DR ALPHA CHAIN"/>
    <property type="match status" value="1"/>
</dbReference>
<protein>
    <submittedName>
        <fullName evidence="4">H-2 class II histocompatibility antigen</fullName>
    </submittedName>
</protein>
<dbReference type="InterPro" id="IPR003597">
    <property type="entry name" value="Ig_C1-set"/>
</dbReference>
<dbReference type="SMART" id="SM00407">
    <property type="entry name" value="IGc1"/>
    <property type="match status" value="1"/>
</dbReference>
<gene>
    <name evidence="4" type="ORF">IRJ41_002500</name>
</gene>
<comment type="caution">
    <text evidence="4">The sequence shown here is derived from an EMBL/GenBank/DDBJ whole genome shotgun (WGS) entry which is preliminary data.</text>
</comment>
<evidence type="ECO:0000256" key="2">
    <source>
        <dbReference type="SAM" id="Phobius"/>
    </source>
</evidence>
<keyword evidence="5" id="KW-1185">Reference proteome</keyword>
<evidence type="ECO:0000259" key="3">
    <source>
        <dbReference type="PROSITE" id="PS50835"/>
    </source>
</evidence>
<proteinExistence type="predicted"/>
<organism evidence="4 5">
    <name type="scientific">Triplophysa rosa</name>
    <name type="common">Cave loach</name>
    <dbReference type="NCBI Taxonomy" id="992332"/>
    <lineage>
        <taxon>Eukaryota</taxon>
        <taxon>Metazoa</taxon>
        <taxon>Chordata</taxon>
        <taxon>Craniata</taxon>
        <taxon>Vertebrata</taxon>
        <taxon>Euteleostomi</taxon>
        <taxon>Actinopterygii</taxon>
        <taxon>Neopterygii</taxon>
        <taxon>Teleostei</taxon>
        <taxon>Ostariophysi</taxon>
        <taxon>Cypriniformes</taxon>
        <taxon>Nemacheilidae</taxon>
        <taxon>Triplophysa</taxon>
    </lineage>
</organism>
<evidence type="ECO:0000256" key="1">
    <source>
        <dbReference type="ARBA" id="ARBA00023319"/>
    </source>
</evidence>
<keyword evidence="2" id="KW-0812">Transmembrane</keyword>
<dbReference type="InterPro" id="IPR036179">
    <property type="entry name" value="Ig-like_dom_sf"/>
</dbReference>
<dbReference type="AlphaFoldDB" id="A0A9W7WPU9"/>
<keyword evidence="2" id="KW-1133">Transmembrane helix</keyword>
<dbReference type="Proteomes" id="UP001059041">
    <property type="component" value="Linkage Group LG8"/>
</dbReference>
<reference evidence="4" key="1">
    <citation type="submission" date="2021-02" db="EMBL/GenBank/DDBJ databases">
        <title>Comparative genomics reveals that relaxation of natural selection precedes convergent phenotypic evolution of cavefish.</title>
        <authorList>
            <person name="Peng Z."/>
        </authorList>
    </citation>
    <scope>NUCLEOTIDE SEQUENCE</scope>
    <source>
        <tissue evidence="4">Muscle</tissue>
    </source>
</reference>
<evidence type="ECO:0000313" key="5">
    <source>
        <dbReference type="Proteomes" id="UP001059041"/>
    </source>
</evidence>
<dbReference type="InterPro" id="IPR007110">
    <property type="entry name" value="Ig-like_dom"/>
</dbReference>
<dbReference type="SUPFAM" id="SSF48726">
    <property type="entry name" value="Immunoglobulin"/>
    <property type="match status" value="1"/>
</dbReference>
<dbReference type="InterPro" id="IPR003006">
    <property type="entry name" value="Ig/MHC_CS"/>
</dbReference>
<dbReference type="InterPro" id="IPR013783">
    <property type="entry name" value="Ig-like_fold"/>
</dbReference>
<name>A0A9W7WPU9_TRIRA</name>
<keyword evidence="1" id="KW-0393">Immunoglobulin domain</keyword>
<dbReference type="PROSITE" id="PS00290">
    <property type="entry name" value="IG_MHC"/>
    <property type="match status" value="1"/>
</dbReference>
<feature type="transmembrane region" description="Helical" evidence="2">
    <location>
        <begin position="154"/>
        <end position="177"/>
    </location>
</feature>
<accession>A0A9W7WPU9</accession>
<dbReference type="PROSITE" id="PS50835">
    <property type="entry name" value="IG_LIKE"/>
    <property type="match status" value="1"/>
</dbReference>
<dbReference type="InterPro" id="IPR050160">
    <property type="entry name" value="MHC/Immunoglobulin"/>
</dbReference>
<dbReference type="Pfam" id="PF07654">
    <property type="entry name" value="C1-set"/>
    <property type="match status" value="1"/>
</dbReference>
<dbReference type="EMBL" id="JAFHDT010000008">
    <property type="protein sequence ID" value="KAI7806235.1"/>
    <property type="molecule type" value="Genomic_DNA"/>
</dbReference>
<feature type="domain" description="Ig-like" evidence="3">
    <location>
        <begin position="64"/>
        <end position="144"/>
    </location>
</feature>